<dbReference type="Proteomes" id="UP001260090">
    <property type="component" value="Chromosome"/>
</dbReference>
<evidence type="ECO:0000256" key="1">
    <source>
        <dbReference type="SAM" id="Phobius"/>
    </source>
</evidence>
<protein>
    <submittedName>
        <fullName evidence="2">Uncharacterized protein</fullName>
    </submittedName>
</protein>
<sequence length="65" mass="7425">MSWRVCLYWAEKTLLLFPYIAKISSWGLLVVNGIIIVAQLKEISYTDFALTKEGAAAIPYFWSHS</sequence>
<dbReference type="RefSeq" id="WP_142335226.1">
    <property type="nucleotide sequence ID" value="NZ_CP119875.1"/>
</dbReference>
<gene>
    <name evidence="2" type="ORF">P3F89_11285</name>
</gene>
<evidence type="ECO:0000313" key="3">
    <source>
        <dbReference type="Proteomes" id="UP001260090"/>
    </source>
</evidence>
<feature type="transmembrane region" description="Helical" evidence="1">
    <location>
        <begin position="16"/>
        <end position="38"/>
    </location>
</feature>
<proteinExistence type="predicted"/>
<keyword evidence="1" id="KW-0472">Membrane</keyword>
<name>A0ABD7ZYV4_9BACI</name>
<evidence type="ECO:0000313" key="2">
    <source>
        <dbReference type="EMBL" id="WMY17587.1"/>
    </source>
</evidence>
<dbReference type="EMBL" id="CP119875">
    <property type="protein sequence ID" value="WMY17587.1"/>
    <property type="molecule type" value="Genomic_DNA"/>
</dbReference>
<accession>A0ABD7ZYV4</accession>
<reference evidence="2 3" key="1">
    <citation type="submission" date="2023-03" db="EMBL/GenBank/DDBJ databases">
        <title>Plant growth-promoting bacteria for biocontrol of bacterial wilt in tomato.</title>
        <authorList>
            <person name="Song J."/>
            <person name="Jin Y.J."/>
        </authorList>
    </citation>
    <scope>NUCLEOTIDE SEQUENCE [LARGE SCALE GENOMIC DNA]</scope>
    <source>
        <strain evidence="2 3">T36S-23</strain>
    </source>
</reference>
<dbReference type="GeneID" id="93007890"/>
<organism evidence="2 3">
    <name type="scientific">Bacillus tropicus</name>
    <dbReference type="NCBI Taxonomy" id="2026188"/>
    <lineage>
        <taxon>Bacteria</taxon>
        <taxon>Bacillati</taxon>
        <taxon>Bacillota</taxon>
        <taxon>Bacilli</taxon>
        <taxon>Bacillales</taxon>
        <taxon>Bacillaceae</taxon>
        <taxon>Bacillus</taxon>
        <taxon>Bacillus cereus group</taxon>
    </lineage>
</organism>
<dbReference type="AlphaFoldDB" id="A0ABD7ZYV4"/>
<keyword evidence="1" id="KW-0812">Transmembrane</keyword>
<keyword evidence="1" id="KW-1133">Transmembrane helix</keyword>